<keyword evidence="2" id="KW-0472">Membrane</keyword>
<accession>A0ABS4WGX1</accession>
<dbReference type="EMBL" id="JAGIOE010000001">
    <property type="protein sequence ID" value="MBP2375448.1"/>
    <property type="molecule type" value="Genomic_DNA"/>
</dbReference>
<dbReference type="NCBIfam" id="NF033634">
    <property type="entry name" value="SLATT_1"/>
    <property type="match status" value="1"/>
</dbReference>
<reference evidence="3 4" key="1">
    <citation type="submission" date="2021-03" db="EMBL/GenBank/DDBJ databases">
        <title>Sequencing the genomes of 1000 actinobacteria strains.</title>
        <authorList>
            <person name="Klenk H.-P."/>
        </authorList>
    </citation>
    <scope>NUCLEOTIDE SEQUENCE [LARGE SCALE GENOMIC DNA]</scope>
    <source>
        <strain evidence="3 4">DSM 15454</strain>
    </source>
</reference>
<dbReference type="InterPro" id="IPR025325">
    <property type="entry name" value="DUF4231"/>
</dbReference>
<sequence>MARAKGPRRPAWESLGPELPSPQEARDAEDLLWREFCARFRWYESAATRARRAHQGLRILTLGCAAAVTALAALAAPAPLTAGLGALIVLVEGLAQIGQVHAKWLNYRGTNERMRHEGFFYAAGAGGYADPGKRRARLARFIDEVLGAEHTAWAQSTARTAENGQR</sequence>
<protein>
    <recommendedName>
        <fullName evidence="5">DUF4231 domain-containing protein</fullName>
    </recommendedName>
</protein>
<feature type="transmembrane region" description="Helical" evidence="2">
    <location>
        <begin position="84"/>
        <end position="105"/>
    </location>
</feature>
<comment type="caution">
    <text evidence="3">The sequence shown here is derived from an EMBL/GenBank/DDBJ whole genome shotgun (WGS) entry which is preliminary data.</text>
</comment>
<feature type="transmembrane region" description="Helical" evidence="2">
    <location>
        <begin position="59"/>
        <end position="78"/>
    </location>
</feature>
<name>A0ABS4WGX1_9MICC</name>
<proteinExistence type="predicted"/>
<dbReference type="RefSeq" id="WP_209909088.1">
    <property type="nucleotide sequence ID" value="NZ_BAAAMI010000007.1"/>
</dbReference>
<keyword evidence="2" id="KW-0812">Transmembrane</keyword>
<evidence type="ECO:0000256" key="2">
    <source>
        <dbReference type="SAM" id="Phobius"/>
    </source>
</evidence>
<gene>
    <name evidence="3" type="ORF">JOF46_003360</name>
</gene>
<organism evidence="3 4">
    <name type="scientific">Paeniglutamicibacter psychrophenolicus</name>
    <dbReference type="NCBI Taxonomy" id="257454"/>
    <lineage>
        <taxon>Bacteria</taxon>
        <taxon>Bacillati</taxon>
        <taxon>Actinomycetota</taxon>
        <taxon>Actinomycetes</taxon>
        <taxon>Micrococcales</taxon>
        <taxon>Micrococcaceae</taxon>
        <taxon>Paeniglutamicibacter</taxon>
    </lineage>
</organism>
<keyword evidence="4" id="KW-1185">Reference proteome</keyword>
<evidence type="ECO:0008006" key="5">
    <source>
        <dbReference type="Google" id="ProtNLM"/>
    </source>
</evidence>
<dbReference type="Proteomes" id="UP000766570">
    <property type="component" value="Unassembled WGS sequence"/>
</dbReference>
<evidence type="ECO:0000313" key="3">
    <source>
        <dbReference type="EMBL" id="MBP2375448.1"/>
    </source>
</evidence>
<evidence type="ECO:0000313" key="4">
    <source>
        <dbReference type="Proteomes" id="UP000766570"/>
    </source>
</evidence>
<dbReference type="Pfam" id="PF14015">
    <property type="entry name" value="DUF4231"/>
    <property type="match status" value="1"/>
</dbReference>
<evidence type="ECO:0000256" key="1">
    <source>
        <dbReference type="SAM" id="MobiDB-lite"/>
    </source>
</evidence>
<feature type="region of interest" description="Disordered" evidence="1">
    <location>
        <begin position="1"/>
        <end position="23"/>
    </location>
</feature>
<keyword evidence="2" id="KW-1133">Transmembrane helix</keyword>